<keyword evidence="3" id="KW-0997">Cell inner membrane</keyword>
<evidence type="ECO:0000256" key="4">
    <source>
        <dbReference type="ARBA" id="ARBA00022692"/>
    </source>
</evidence>
<feature type="transmembrane region" description="Helical" evidence="11">
    <location>
        <begin position="34"/>
        <end position="56"/>
    </location>
</feature>
<evidence type="ECO:0000256" key="3">
    <source>
        <dbReference type="ARBA" id="ARBA00022519"/>
    </source>
</evidence>
<evidence type="ECO:0000256" key="2">
    <source>
        <dbReference type="ARBA" id="ARBA00022475"/>
    </source>
</evidence>
<evidence type="ECO:0000256" key="11">
    <source>
        <dbReference type="HAMAP-Rule" id="MF_00454"/>
    </source>
</evidence>
<evidence type="ECO:0000256" key="6">
    <source>
        <dbReference type="ARBA" id="ARBA00023065"/>
    </source>
</evidence>
<keyword evidence="11" id="KW-0915">Sodium</keyword>
<dbReference type="EMBL" id="JACSPS010000002">
    <property type="protein sequence ID" value="MBD8017921.1"/>
    <property type="molecule type" value="Genomic_DNA"/>
</dbReference>
<organism evidence="12 13">
    <name type="scientific">Kaistella pullorum</name>
    <dbReference type="NCBI Taxonomy" id="2763074"/>
    <lineage>
        <taxon>Bacteria</taxon>
        <taxon>Pseudomonadati</taxon>
        <taxon>Bacteroidota</taxon>
        <taxon>Flavobacteriia</taxon>
        <taxon>Flavobacteriales</taxon>
        <taxon>Weeksellaceae</taxon>
        <taxon>Chryseobacterium group</taxon>
        <taxon>Kaistella</taxon>
    </lineage>
</organism>
<reference evidence="12 13" key="1">
    <citation type="submission" date="2020-08" db="EMBL/GenBank/DDBJ databases">
        <title>A Genomic Blueprint of the Chicken Gut Microbiome.</title>
        <authorList>
            <person name="Gilroy R."/>
            <person name="Ravi A."/>
            <person name="Getino M."/>
            <person name="Pursley I."/>
            <person name="Horton D.L."/>
            <person name="Alikhan N.-F."/>
            <person name="Baker D."/>
            <person name="Gharbi K."/>
            <person name="Hall N."/>
            <person name="Watson M."/>
            <person name="Adriaenssens E.M."/>
            <person name="Foster-Nyarko E."/>
            <person name="Jarju S."/>
            <person name="Secka A."/>
            <person name="Antonio M."/>
            <person name="Oren A."/>
            <person name="Chaudhuri R."/>
            <person name="La Ragione R.M."/>
            <person name="Hildebrand F."/>
            <person name="Pallen M.J."/>
        </authorList>
    </citation>
    <scope>NUCLEOTIDE SEQUENCE [LARGE SCALE GENOMIC DNA]</scope>
    <source>
        <strain evidence="12 13">Sa1CVA4</strain>
    </source>
</reference>
<dbReference type="PANTHER" id="PTHR28259">
    <property type="entry name" value="FLUORIDE EXPORT PROTEIN 1-RELATED"/>
    <property type="match status" value="1"/>
</dbReference>
<protein>
    <recommendedName>
        <fullName evidence="11">Fluoride-specific ion channel FluC</fullName>
    </recommendedName>
</protein>
<dbReference type="Proteomes" id="UP000626242">
    <property type="component" value="Unassembled WGS sequence"/>
</dbReference>
<keyword evidence="11" id="KW-0479">Metal-binding</keyword>
<keyword evidence="5 11" id="KW-1133">Transmembrane helix</keyword>
<keyword evidence="6 11" id="KW-0406">Ion transport</keyword>
<dbReference type="NCBIfam" id="TIGR00494">
    <property type="entry name" value="crcB"/>
    <property type="match status" value="1"/>
</dbReference>
<dbReference type="RefSeq" id="WP_251833126.1">
    <property type="nucleotide sequence ID" value="NZ_JACSPS010000002.1"/>
</dbReference>
<feature type="binding site" evidence="11">
    <location>
        <position position="76"/>
    </location>
    <ligand>
        <name>Na(+)</name>
        <dbReference type="ChEBI" id="CHEBI:29101"/>
        <note>structural</note>
    </ligand>
</feature>
<keyword evidence="4 11" id="KW-0812">Transmembrane</keyword>
<keyword evidence="2 11" id="KW-1003">Cell membrane</keyword>
<comment type="subcellular location">
    <subcellularLocation>
        <location evidence="1 11">Cell membrane</location>
        <topology evidence="1 11">Multi-pass membrane protein</topology>
    </subcellularLocation>
</comment>
<evidence type="ECO:0000313" key="12">
    <source>
        <dbReference type="EMBL" id="MBD8017921.1"/>
    </source>
</evidence>
<dbReference type="HAMAP" id="MF_00454">
    <property type="entry name" value="FluC"/>
    <property type="match status" value="1"/>
</dbReference>
<evidence type="ECO:0000256" key="5">
    <source>
        <dbReference type="ARBA" id="ARBA00022989"/>
    </source>
</evidence>
<name>A0ABR8WMF4_9FLAO</name>
<evidence type="ECO:0000313" key="13">
    <source>
        <dbReference type="Proteomes" id="UP000626242"/>
    </source>
</evidence>
<comment type="similarity">
    <text evidence="9 11">Belongs to the fluoride channel Fluc/FEX (TC 1.A.43) family.</text>
</comment>
<gene>
    <name evidence="11 12" type="primary">crcB</name>
    <name evidence="11" type="synonym">fluC</name>
    <name evidence="12" type="ORF">H9628_05505</name>
</gene>
<evidence type="ECO:0000256" key="1">
    <source>
        <dbReference type="ARBA" id="ARBA00004651"/>
    </source>
</evidence>
<comment type="activity regulation">
    <text evidence="11">Na(+) is not transported, but it plays an essential structural role and its presence is essential for fluoride channel function.</text>
</comment>
<feature type="binding site" evidence="11">
    <location>
        <position position="73"/>
    </location>
    <ligand>
        <name>Na(+)</name>
        <dbReference type="ChEBI" id="CHEBI:29101"/>
        <note>structural</note>
    </ligand>
</feature>
<keyword evidence="7 11" id="KW-0472">Membrane</keyword>
<keyword evidence="8 11" id="KW-0407">Ion channel</keyword>
<comment type="catalytic activity">
    <reaction evidence="10">
        <text>fluoride(in) = fluoride(out)</text>
        <dbReference type="Rhea" id="RHEA:76159"/>
        <dbReference type="ChEBI" id="CHEBI:17051"/>
    </reaction>
    <physiologicalReaction direction="left-to-right" evidence="10">
        <dbReference type="Rhea" id="RHEA:76160"/>
    </physiologicalReaction>
</comment>
<accession>A0ABR8WMF4</accession>
<evidence type="ECO:0000256" key="10">
    <source>
        <dbReference type="ARBA" id="ARBA00035585"/>
    </source>
</evidence>
<evidence type="ECO:0000256" key="9">
    <source>
        <dbReference type="ARBA" id="ARBA00035120"/>
    </source>
</evidence>
<feature type="transmembrane region" description="Helical" evidence="11">
    <location>
        <begin position="63"/>
        <end position="82"/>
    </location>
</feature>
<feature type="transmembrane region" description="Helical" evidence="11">
    <location>
        <begin position="94"/>
        <end position="115"/>
    </location>
</feature>
<sequence>MRSLLFVFIGGGAGSVLRYLLSVGTQRFWMVKTFPLGTFLANIIGCFLIGVLVSALVKSDLHLRLLLITGFCGGFTTFSAFSVESVSLWQSGQFTVLAIYILLSVILGLAAVWLGQSIVKW</sequence>
<dbReference type="PANTHER" id="PTHR28259:SF1">
    <property type="entry name" value="FLUORIDE EXPORT PROTEIN 1-RELATED"/>
    <property type="match status" value="1"/>
</dbReference>
<dbReference type="Pfam" id="PF02537">
    <property type="entry name" value="CRCB"/>
    <property type="match status" value="1"/>
</dbReference>
<proteinExistence type="inferred from homology"/>
<comment type="caution">
    <text evidence="12">The sequence shown here is derived from an EMBL/GenBank/DDBJ whole genome shotgun (WGS) entry which is preliminary data.</text>
</comment>
<keyword evidence="11" id="KW-0813">Transport</keyword>
<keyword evidence="13" id="KW-1185">Reference proteome</keyword>
<dbReference type="InterPro" id="IPR003691">
    <property type="entry name" value="FluC"/>
</dbReference>
<evidence type="ECO:0000256" key="7">
    <source>
        <dbReference type="ARBA" id="ARBA00023136"/>
    </source>
</evidence>
<comment type="function">
    <text evidence="11">Fluoride-specific ion channel. Important for reducing fluoride concentration in the cell, thus reducing its toxicity.</text>
</comment>
<evidence type="ECO:0000256" key="8">
    <source>
        <dbReference type="ARBA" id="ARBA00023303"/>
    </source>
</evidence>